<name>A0A399D2N3_9BACT</name>
<evidence type="ECO:0000256" key="1">
    <source>
        <dbReference type="SAM" id="SignalP"/>
    </source>
</evidence>
<evidence type="ECO:0000313" key="2">
    <source>
        <dbReference type="EMBL" id="RIH64640.1"/>
    </source>
</evidence>
<feature type="signal peptide" evidence="1">
    <location>
        <begin position="1"/>
        <end position="19"/>
    </location>
</feature>
<protein>
    <recommendedName>
        <fullName evidence="4">Outer membrane protein beta-barrel domain-containing protein</fullName>
    </recommendedName>
</protein>
<feature type="chain" id="PRO_5017431398" description="Outer membrane protein beta-barrel domain-containing protein" evidence="1">
    <location>
        <begin position="20"/>
        <end position="217"/>
    </location>
</feature>
<keyword evidence="1" id="KW-0732">Signal</keyword>
<accession>A0A399D2N3</accession>
<dbReference type="OrthoDB" id="1122635at2"/>
<organism evidence="2 3">
    <name type="scientific">Mariniphaga sediminis</name>
    <dbReference type="NCBI Taxonomy" id="1628158"/>
    <lineage>
        <taxon>Bacteria</taxon>
        <taxon>Pseudomonadati</taxon>
        <taxon>Bacteroidota</taxon>
        <taxon>Bacteroidia</taxon>
        <taxon>Marinilabiliales</taxon>
        <taxon>Prolixibacteraceae</taxon>
        <taxon>Mariniphaga</taxon>
    </lineage>
</organism>
<dbReference type="RefSeq" id="WP_119350512.1">
    <property type="nucleotide sequence ID" value="NZ_JBFHKJ010000057.1"/>
</dbReference>
<gene>
    <name evidence="2" type="ORF">D1164_13440</name>
</gene>
<dbReference type="Proteomes" id="UP000266441">
    <property type="component" value="Unassembled WGS sequence"/>
</dbReference>
<reference evidence="2 3" key="1">
    <citation type="journal article" date="2015" name="Int. J. Syst. Evol. Microbiol.">
        <title>Mariniphaga sediminis sp. nov., isolated from coastal sediment.</title>
        <authorList>
            <person name="Wang F.Q."/>
            <person name="Shen Q.Y."/>
            <person name="Chen G.J."/>
            <person name="Du Z.J."/>
        </authorList>
    </citation>
    <scope>NUCLEOTIDE SEQUENCE [LARGE SCALE GENOMIC DNA]</scope>
    <source>
        <strain evidence="2 3">SY21</strain>
    </source>
</reference>
<evidence type="ECO:0000313" key="3">
    <source>
        <dbReference type="Proteomes" id="UP000266441"/>
    </source>
</evidence>
<keyword evidence="3" id="KW-1185">Reference proteome</keyword>
<evidence type="ECO:0008006" key="4">
    <source>
        <dbReference type="Google" id="ProtNLM"/>
    </source>
</evidence>
<sequence>MKRTAMLILAILLAMQNFAQVDIKNNEIQTLFSTFKSCGFYGAYSIGYSQMEGKDALVTGGRMGLIFNHFTAVGVAGYGFFNNLDGYHPFVEDPVWYSLAGGYGGIFIEPIINGLKPVHLSFPILFGAGGTGLVRNYGPGQWQDPFDIHFPENAFFFVAEPAVELEFNLTNFFRTAVTLSYRFTSDVELTGKSKDVLQGLFLGLTFKLGKFQICPLD</sequence>
<dbReference type="EMBL" id="QWET01000009">
    <property type="protein sequence ID" value="RIH64640.1"/>
    <property type="molecule type" value="Genomic_DNA"/>
</dbReference>
<comment type="caution">
    <text evidence="2">The sequence shown here is derived from an EMBL/GenBank/DDBJ whole genome shotgun (WGS) entry which is preliminary data.</text>
</comment>
<proteinExistence type="predicted"/>
<dbReference type="AlphaFoldDB" id="A0A399D2N3"/>